<sequence>MTPSGSIFTAVITVMMATMAMLALTAMPLAAAQVPDKAPDKRGIGWLYDYCDDDWSIMPPYYFVGKCDVTHPPDARAWLSIDLTGCYTVTDDGMLAVDNKRVRCTDLDKDVCMKCLCSRSDGSRVWSVKDLDDDLYVDVAHDRICCGEWWGGPYCGFRGQPDKPAVPGQAAYVPTLWP</sequence>
<dbReference type="RefSeq" id="XP_066720449.1">
    <property type="nucleotide sequence ID" value="XM_066852308.1"/>
</dbReference>
<proteinExistence type="predicted"/>
<reference evidence="2 3" key="1">
    <citation type="submission" date="2023-01" db="EMBL/GenBank/DDBJ databases">
        <title>Analysis of 21 Apiospora genomes using comparative genomics revels a genus with tremendous synthesis potential of carbohydrate active enzymes and secondary metabolites.</title>
        <authorList>
            <person name="Sorensen T."/>
        </authorList>
    </citation>
    <scope>NUCLEOTIDE SEQUENCE [LARGE SCALE GENOMIC DNA]</scope>
    <source>
        <strain evidence="2 3">CBS 135458</strain>
    </source>
</reference>
<name>A0ABR1WS54_9PEZI</name>
<dbReference type="Proteomes" id="UP001480595">
    <property type="component" value="Unassembled WGS sequence"/>
</dbReference>
<evidence type="ECO:0000313" key="2">
    <source>
        <dbReference type="EMBL" id="KAK8085925.1"/>
    </source>
</evidence>
<feature type="chain" id="PRO_5046853150" description="Cyanovirin-N domain-containing protein" evidence="1">
    <location>
        <begin position="33"/>
        <end position="178"/>
    </location>
</feature>
<evidence type="ECO:0008006" key="4">
    <source>
        <dbReference type="Google" id="ProtNLM"/>
    </source>
</evidence>
<dbReference type="EMBL" id="JAQQWL010000002">
    <property type="protein sequence ID" value="KAK8085925.1"/>
    <property type="molecule type" value="Genomic_DNA"/>
</dbReference>
<evidence type="ECO:0000313" key="3">
    <source>
        <dbReference type="Proteomes" id="UP001480595"/>
    </source>
</evidence>
<dbReference type="GeneID" id="92085371"/>
<protein>
    <recommendedName>
        <fullName evidence="4">Cyanovirin-N domain-containing protein</fullName>
    </recommendedName>
</protein>
<keyword evidence="1" id="KW-0732">Signal</keyword>
<organism evidence="2 3">
    <name type="scientific">Apiospora phragmitis</name>
    <dbReference type="NCBI Taxonomy" id="2905665"/>
    <lineage>
        <taxon>Eukaryota</taxon>
        <taxon>Fungi</taxon>
        <taxon>Dikarya</taxon>
        <taxon>Ascomycota</taxon>
        <taxon>Pezizomycotina</taxon>
        <taxon>Sordariomycetes</taxon>
        <taxon>Xylariomycetidae</taxon>
        <taxon>Amphisphaeriales</taxon>
        <taxon>Apiosporaceae</taxon>
        <taxon>Apiospora</taxon>
    </lineage>
</organism>
<accession>A0ABR1WS54</accession>
<gene>
    <name evidence="2" type="ORF">PG994_000899</name>
</gene>
<comment type="caution">
    <text evidence="2">The sequence shown here is derived from an EMBL/GenBank/DDBJ whole genome shotgun (WGS) entry which is preliminary data.</text>
</comment>
<feature type="signal peptide" evidence="1">
    <location>
        <begin position="1"/>
        <end position="32"/>
    </location>
</feature>
<keyword evidence="3" id="KW-1185">Reference proteome</keyword>
<evidence type="ECO:0000256" key="1">
    <source>
        <dbReference type="SAM" id="SignalP"/>
    </source>
</evidence>